<organism evidence="1 2">
    <name type="scientific">Deinococcus aquaticus</name>
    <dbReference type="NCBI Taxonomy" id="328692"/>
    <lineage>
        <taxon>Bacteria</taxon>
        <taxon>Thermotogati</taxon>
        <taxon>Deinococcota</taxon>
        <taxon>Deinococci</taxon>
        <taxon>Deinococcales</taxon>
        <taxon>Deinococcaceae</taxon>
        <taxon>Deinococcus</taxon>
    </lineage>
</organism>
<geneLocation type="plasmid" evidence="1 2">
    <name>pDATS03</name>
</geneLocation>
<evidence type="ECO:0000313" key="1">
    <source>
        <dbReference type="EMBL" id="WDA60757.1"/>
    </source>
</evidence>
<dbReference type="EMBL" id="CP115168">
    <property type="protein sequence ID" value="WDA60757.1"/>
    <property type="molecule type" value="Genomic_DNA"/>
</dbReference>
<keyword evidence="1" id="KW-0614">Plasmid</keyword>
<proteinExistence type="predicted"/>
<dbReference type="Proteomes" id="UP001217044">
    <property type="component" value="Plasmid pDATS03"/>
</dbReference>
<dbReference type="RefSeq" id="WP_273991504.1">
    <property type="nucleotide sequence ID" value="NZ_BAABQT010000024.1"/>
</dbReference>
<sequence>MQSRVYQELHQRRQAAARITGADADRTAFVTGLLEDTLLIHDARTSFLANVRRAGITGALFELAAEEATATVLRAAFRRTTDLLNWQADLAPLAGWWGHQAMYEYNNSARRSDERRIGYHRSSGTVLTFTSDHQPDEDGTLHPVAIVDETADPADRYERAQATADLRALLARAEGHPALTHLRDWLAADALNPEQPVTFRDGRARLVWAYGAQQALAERLSVTTRTLRNRARDVEALLDTLAA</sequence>
<reference evidence="1 2" key="1">
    <citation type="submission" date="2022-12" db="EMBL/GenBank/DDBJ databases">
        <title>Genome Sequence of Deinococcus aquaticus Type Strain PB314.</title>
        <authorList>
            <person name="Albert C."/>
            <person name="Hill J."/>
            <person name="Boren L."/>
            <person name="Scholz-Ng S."/>
            <person name="Fatema N."/>
            <person name="Grosso R."/>
            <person name="Soboslay E."/>
            <person name="Tuohy J."/>
        </authorList>
    </citation>
    <scope>NUCLEOTIDE SEQUENCE [LARGE SCALE GENOMIC DNA]</scope>
    <source>
        <strain evidence="1 2">PB-314</strain>
        <plasmid evidence="1 2">pDATS03</plasmid>
    </source>
</reference>
<accession>A0ABY7V8W5</accession>
<keyword evidence="2" id="KW-1185">Reference proteome</keyword>
<evidence type="ECO:0000313" key="2">
    <source>
        <dbReference type="Proteomes" id="UP001217044"/>
    </source>
</evidence>
<protein>
    <recommendedName>
        <fullName evidence="3">DNA-binding protein</fullName>
    </recommendedName>
</protein>
<name>A0ABY7V8W5_9DEIO</name>
<evidence type="ECO:0008006" key="3">
    <source>
        <dbReference type="Google" id="ProtNLM"/>
    </source>
</evidence>
<gene>
    <name evidence="1" type="ORF">M8445_18165</name>
</gene>